<dbReference type="PANTHER" id="PTHR43016:SF13">
    <property type="entry name" value="PRESEQUENCE PROTEASE, MITOCHONDRIAL"/>
    <property type="match status" value="1"/>
</dbReference>
<accession>A0A3G9K9J1</accession>
<dbReference type="PANTHER" id="PTHR43016">
    <property type="entry name" value="PRESEQUENCE PROTEASE"/>
    <property type="match status" value="1"/>
</dbReference>
<dbReference type="GO" id="GO:0016485">
    <property type="term" value="P:protein processing"/>
    <property type="evidence" value="ECO:0007669"/>
    <property type="project" value="TreeGrafter"/>
</dbReference>
<proteinExistence type="predicted"/>
<dbReference type="SMART" id="SM01264">
    <property type="entry name" value="M16C_associated"/>
    <property type="match status" value="1"/>
</dbReference>
<keyword evidence="3" id="KW-1185">Reference proteome</keyword>
<dbReference type="Pfam" id="PF22516">
    <property type="entry name" value="PreP_C"/>
    <property type="match status" value="1"/>
</dbReference>
<dbReference type="Proteomes" id="UP000273154">
    <property type="component" value="Chromosome"/>
</dbReference>
<dbReference type="Gene3D" id="3.30.830.10">
    <property type="entry name" value="Metalloenzyme, LuxS/M16 peptidase-like"/>
    <property type="match status" value="4"/>
</dbReference>
<dbReference type="Pfam" id="PF08367">
    <property type="entry name" value="M16C_assoc"/>
    <property type="match status" value="1"/>
</dbReference>
<evidence type="ECO:0000313" key="3">
    <source>
        <dbReference type="Proteomes" id="UP000273154"/>
    </source>
</evidence>
<dbReference type="InterPro" id="IPR013578">
    <property type="entry name" value="Peptidase_M16C_assoc"/>
</dbReference>
<dbReference type="Pfam" id="PF00675">
    <property type="entry name" value="Peptidase_M16"/>
    <property type="match status" value="1"/>
</dbReference>
<evidence type="ECO:0000313" key="2">
    <source>
        <dbReference type="EMBL" id="BBH49700.1"/>
    </source>
</evidence>
<dbReference type="SUPFAM" id="SSF63411">
    <property type="entry name" value="LuxS/MPP-like metallohydrolase"/>
    <property type="match status" value="4"/>
</dbReference>
<dbReference type="InterPro" id="IPR055130">
    <property type="entry name" value="PreP_C"/>
</dbReference>
<name>A0A3G9K9J1_9ACTN</name>
<gene>
    <name evidence="2" type="ORF">Pcatena_02870</name>
</gene>
<dbReference type="InterPro" id="IPR011765">
    <property type="entry name" value="Pept_M16_N"/>
</dbReference>
<evidence type="ECO:0000259" key="1">
    <source>
        <dbReference type="SMART" id="SM01264"/>
    </source>
</evidence>
<dbReference type="InterPro" id="IPR011249">
    <property type="entry name" value="Metalloenz_LuxS/M16"/>
</dbReference>
<reference evidence="3" key="1">
    <citation type="submission" date="2018-11" db="EMBL/GenBank/DDBJ databases">
        <title>Comparative genomics of Parolsenella catena and Libanicoccus massiliensis: Reclassification of Libanicoccus massiliensis as Parolsenella massiliensis comb. nov.</title>
        <authorList>
            <person name="Sakamoto M."/>
            <person name="Ikeyama N."/>
            <person name="Murakami T."/>
            <person name="Mori H."/>
            <person name="Yuki M."/>
            <person name="Ohkuma M."/>
        </authorList>
    </citation>
    <scope>NUCLEOTIDE SEQUENCE [LARGE SCALE GENOMIC DNA]</scope>
    <source>
        <strain evidence="3">JCM 31932</strain>
    </source>
</reference>
<dbReference type="KEGG" id="pcat:Pcatena_02870"/>
<feature type="domain" description="Peptidase M16C associated" evidence="1">
    <location>
        <begin position="470"/>
        <end position="716"/>
    </location>
</feature>
<dbReference type="GeneID" id="88848435"/>
<dbReference type="RefSeq" id="WP_126420996.1">
    <property type="nucleotide sequence ID" value="NZ_AP019367.1"/>
</dbReference>
<dbReference type="AlphaFoldDB" id="A0A3G9K9J1"/>
<dbReference type="EMBL" id="AP019367">
    <property type="protein sequence ID" value="BBH49700.1"/>
    <property type="molecule type" value="Genomic_DNA"/>
</dbReference>
<dbReference type="GO" id="GO:0004222">
    <property type="term" value="F:metalloendopeptidase activity"/>
    <property type="evidence" value="ECO:0007669"/>
    <property type="project" value="TreeGrafter"/>
</dbReference>
<dbReference type="InterPro" id="IPR007863">
    <property type="entry name" value="Peptidase_M16_C"/>
</dbReference>
<sequence length="978" mass="106689">MSQDFATPSPTLAAGTTHAGFTVERAEPLPEISGCAYVMRHDATGARVMWLACADSNKAFAISFKTPPANDTGVFHILEHSVLCGSDRFPVKEPFVHLLKSSMQTFLNALTFPDKTMYPVASTNDRDLENLMDIYLDAVLHPAIYRRQRIFEQEGWHYEVDASHADAPLTLNGVVYNEMKGALSTPEEILINGMMRSLFGQSPYGFVSGGDPEAIPTLTYEEFLRTHERHYQLSNSYTILYGDLDIEEKLAFLGTRFDGARKGEAGEPNGLPMCPARTCDLLSVPMQTTPDNACVGVAYVFATAGQRERVLAADILIDALVGSNEAPLKRAVLESGLGSDVQGYLYDGILQPCLIFELRGSKPGVARQFEKLVEDTCARLVDEGLGRDNLEASIAQAEFNLREGDFGYPDGVGLAIQAMSGWLYSDEDATSYLRYEDALVHIREGLPTGSFERLLDEAVCHNGHRCCVEVVPTTTSEDSAETRRLAEKRAELSDDELASIAAEAEALHAEQAAPDSPESLATLPHLSLSDIGEGPADPETRTVEALVPCHHHLIDAHRIDYAYWYFDLGGVSYEELPYVSVLANLLGKLDTERHSAYDLDTICEAKLGGLSFFTEVYSTDDDPLSARPKFVVGASSLSENARWLAELPAEVWGSTRLADTRRIRDILEQRRVGMEQAFIEGGHAAALSRVSSQFLASSKVSEQLGGVDFYRFLCELLDNFDAQAEGLVAKLEGLRRRIFSRGNCEMSFTGDGADLDAFWAAAGTLGLSDAPRATGALVVPEVGARAEAFVIPSNVCYVGEGMAGIPAGTSLSGAWRVAAQALSYDYLWNEVRVLGGAYGCGFRCTADSLLQFYSYRDPAVDPTVERFERAATWIASWNPTPEELEGFIVAGVSGMDAPVKPRALGRRLDAARLSGRTPEWRRRIRTEMLQTTVDDVRALAGPLAKLGDARGMCVFGGREQIEASGLDLDVCELIASRG</sequence>
<organism evidence="2 3">
    <name type="scientific">Parolsenella catena</name>
    <dbReference type="NCBI Taxonomy" id="2003188"/>
    <lineage>
        <taxon>Bacteria</taxon>
        <taxon>Bacillati</taxon>
        <taxon>Actinomycetota</taxon>
        <taxon>Coriobacteriia</taxon>
        <taxon>Coriobacteriales</taxon>
        <taxon>Atopobiaceae</taxon>
        <taxon>Parolsenella</taxon>
    </lineage>
</organism>
<dbReference type="Pfam" id="PF05193">
    <property type="entry name" value="Peptidase_M16_C"/>
    <property type="match status" value="1"/>
</dbReference>
<dbReference type="GO" id="GO:0046872">
    <property type="term" value="F:metal ion binding"/>
    <property type="evidence" value="ECO:0007669"/>
    <property type="project" value="InterPro"/>
</dbReference>
<protein>
    <submittedName>
        <fullName evidence="2">Peptidase M16</fullName>
    </submittedName>
</protein>
<dbReference type="OrthoDB" id="9762027at2"/>